<dbReference type="InterPro" id="IPR036374">
    <property type="entry name" value="OxRdtase_Mopterin-bd_sf"/>
</dbReference>
<evidence type="ECO:0000256" key="1">
    <source>
        <dbReference type="SAM" id="MobiDB-lite"/>
    </source>
</evidence>
<feature type="region of interest" description="Disordered" evidence="1">
    <location>
        <begin position="105"/>
        <end position="148"/>
    </location>
</feature>
<protein>
    <submittedName>
        <fullName evidence="3">Molybdopterin-dependent oxidoreductase</fullName>
    </submittedName>
</protein>
<evidence type="ECO:0000313" key="3">
    <source>
        <dbReference type="EMBL" id="MFC6752495.1"/>
    </source>
</evidence>
<organism evidence="3 4">
    <name type="scientific">Halorubrum tibetense</name>
    <dbReference type="NCBI Taxonomy" id="175631"/>
    <lineage>
        <taxon>Archaea</taxon>
        <taxon>Methanobacteriati</taxon>
        <taxon>Methanobacteriota</taxon>
        <taxon>Stenosarchaea group</taxon>
        <taxon>Halobacteria</taxon>
        <taxon>Halobacteriales</taxon>
        <taxon>Haloferacaceae</taxon>
        <taxon>Halorubrum</taxon>
    </lineage>
</organism>
<dbReference type="AlphaFoldDB" id="A0ABD5S7S4"/>
<evidence type="ECO:0000259" key="2">
    <source>
        <dbReference type="Pfam" id="PF00174"/>
    </source>
</evidence>
<feature type="domain" description="Oxidoreductase molybdopterin-binding" evidence="2">
    <location>
        <begin position="35"/>
        <end position="97"/>
    </location>
</feature>
<gene>
    <name evidence="3" type="ORF">ACFQEU_03285</name>
</gene>
<dbReference type="EMBL" id="JBHSWW010000023">
    <property type="protein sequence ID" value="MFC6752495.1"/>
    <property type="molecule type" value="Genomic_DNA"/>
</dbReference>
<dbReference type="Proteomes" id="UP001596442">
    <property type="component" value="Unassembled WGS sequence"/>
</dbReference>
<dbReference type="InterPro" id="IPR000572">
    <property type="entry name" value="OxRdtase_Mopterin-bd_dom"/>
</dbReference>
<sequence>MTRPENPNDPKERAIDLLTGLDRVRREHGTVTVSCQFECASDGTFGGRWRGVRLRDLLGSAPPETTHVRAVSTDGYCAPVALADALDTVVAVDRLDAPNEGLPRLVGEGLDSTETVRGLDRLEPVALPPDADPEPTAIDGSDPTDAEE</sequence>
<dbReference type="RefSeq" id="WP_379779248.1">
    <property type="nucleotide sequence ID" value="NZ_JBHSWW010000023.1"/>
</dbReference>
<proteinExistence type="predicted"/>
<dbReference type="SUPFAM" id="SSF56524">
    <property type="entry name" value="Oxidoreductase molybdopterin-binding domain"/>
    <property type="match status" value="1"/>
</dbReference>
<keyword evidence="4" id="KW-1185">Reference proteome</keyword>
<reference evidence="3 4" key="1">
    <citation type="journal article" date="2019" name="Int. J. Syst. Evol. Microbiol.">
        <title>The Global Catalogue of Microorganisms (GCM) 10K type strain sequencing project: providing services to taxonomists for standard genome sequencing and annotation.</title>
        <authorList>
            <consortium name="The Broad Institute Genomics Platform"/>
            <consortium name="The Broad Institute Genome Sequencing Center for Infectious Disease"/>
            <person name="Wu L."/>
            <person name="Ma J."/>
        </authorList>
    </citation>
    <scope>NUCLEOTIDE SEQUENCE [LARGE SCALE GENOMIC DNA]</scope>
    <source>
        <strain evidence="3 4">CGMCC 1.3239</strain>
    </source>
</reference>
<accession>A0ABD5S7S4</accession>
<dbReference type="Pfam" id="PF00174">
    <property type="entry name" value="Oxidored_molyb"/>
    <property type="match status" value="1"/>
</dbReference>
<evidence type="ECO:0000313" key="4">
    <source>
        <dbReference type="Proteomes" id="UP001596442"/>
    </source>
</evidence>
<dbReference type="Gene3D" id="3.90.420.10">
    <property type="entry name" value="Oxidoreductase, molybdopterin-binding domain"/>
    <property type="match status" value="1"/>
</dbReference>
<comment type="caution">
    <text evidence="3">The sequence shown here is derived from an EMBL/GenBank/DDBJ whole genome shotgun (WGS) entry which is preliminary data.</text>
</comment>
<name>A0ABD5S7S4_9EURY</name>